<dbReference type="Proteomes" id="UP001160148">
    <property type="component" value="Unassembled WGS sequence"/>
</dbReference>
<evidence type="ECO:0000313" key="1">
    <source>
        <dbReference type="EMBL" id="CAI6372889.1"/>
    </source>
</evidence>
<proteinExistence type="predicted"/>
<dbReference type="AlphaFoldDB" id="A0AAV0XWA5"/>
<organism evidence="1 2">
    <name type="scientific">Macrosiphum euphorbiae</name>
    <name type="common">potato aphid</name>
    <dbReference type="NCBI Taxonomy" id="13131"/>
    <lineage>
        <taxon>Eukaryota</taxon>
        <taxon>Metazoa</taxon>
        <taxon>Ecdysozoa</taxon>
        <taxon>Arthropoda</taxon>
        <taxon>Hexapoda</taxon>
        <taxon>Insecta</taxon>
        <taxon>Pterygota</taxon>
        <taxon>Neoptera</taxon>
        <taxon>Paraneoptera</taxon>
        <taxon>Hemiptera</taxon>
        <taxon>Sternorrhyncha</taxon>
        <taxon>Aphidomorpha</taxon>
        <taxon>Aphidoidea</taxon>
        <taxon>Aphididae</taxon>
        <taxon>Macrosiphini</taxon>
        <taxon>Macrosiphum</taxon>
    </lineage>
</organism>
<dbReference type="InterPro" id="IPR026983">
    <property type="entry name" value="DHC"/>
</dbReference>
<accession>A0AAV0XWA5</accession>
<comment type="caution">
    <text evidence="1">The sequence shown here is derived from an EMBL/GenBank/DDBJ whole genome shotgun (WGS) entry which is preliminary data.</text>
</comment>
<evidence type="ECO:0000313" key="2">
    <source>
        <dbReference type="Proteomes" id="UP001160148"/>
    </source>
</evidence>
<reference evidence="1 2" key="1">
    <citation type="submission" date="2023-01" db="EMBL/GenBank/DDBJ databases">
        <authorList>
            <person name="Whitehead M."/>
        </authorList>
    </citation>
    <scope>NUCLEOTIDE SEQUENCE [LARGE SCALE GENOMIC DNA]</scope>
</reference>
<gene>
    <name evidence="1" type="ORF">MEUPH1_LOCUS26703</name>
</gene>
<sequence>MSVYGSEQMVMDGDILYPMWIESLNTVMDDNKVLTLVNNERIALTQTMCLPLEVSNLRSTTPVTVGSNPYVAGWMDTSDNVTEKAALLVLFDKYVPICLETL</sequence>
<dbReference type="EMBL" id="CARXXK010001085">
    <property type="protein sequence ID" value="CAI6372889.1"/>
    <property type="molecule type" value="Genomic_DNA"/>
</dbReference>
<name>A0AAV0XWA5_9HEMI</name>
<dbReference type="GO" id="GO:0007018">
    <property type="term" value="P:microtubule-based movement"/>
    <property type="evidence" value="ECO:0007669"/>
    <property type="project" value="InterPro"/>
</dbReference>
<dbReference type="Gene3D" id="3.40.50.300">
    <property type="entry name" value="P-loop containing nucleotide triphosphate hydrolases"/>
    <property type="match status" value="1"/>
</dbReference>
<dbReference type="InterPro" id="IPR027417">
    <property type="entry name" value="P-loop_NTPase"/>
</dbReference>
<protein>
    <submittedName>
        <fullName evidence="1">Uncharacterized protein</fullName>
    </submittedName>
</protein>
<dbReference type="PANTHER" id="PTHR22878:SF69">
    <property type="entry name" value="DYNEIN HEAVY CHAIN"/>
    <property type="match status" value="1"/>
</dbReference>
<keyword evidence="2" id="KW-1185">Reference proteome</keyword>
<dbReference type="GO" id="GO:0030286">
    <property type="term" value="C:dynein complex"/>
    <property type="evidence" value="ECO:0007669"/>
    <property type="project" value="InterPro"/>
</dbReference>
<dbReference type="GO" id="GO:0051959">
    <property type="term" value="F:dynein light intermediate chain binding"/>
    <property type="evidence" value="ECO:0007669"/>
    <property type="project" value="InterPro"/>
</dbReference>
<dbReference type="GO" id="GO:0045505">
    <property type="term" value="F:dynein intermediate chain binding"/>
    <property type="evidence" value="ECO:0007669"/>
    <property type="project" value="InterPro"/>
</dbReference>
<dbReference type="PANTHER" id="PTHR22878">
    <property type="entry name" value="DYNEIN HEAVY CHAIN 6, AXONEMAL-LIKE-RELATED"/>
    <property type="match status" value="1"/>
</dbReference>